<dbReference type="InterPro" id="IPR001087">
    <property type="entry name" value="GDSL"/>
</dbReference>
<dbReference type="Pfam" id="PF00657">
    <property type="entry name" value="Lipase_GDSL"/>
    <property type="match status" value="1"/>
</dbReference>
<evidence type="ECO:0000313" key="4">
    <source>
        <dbReference type="Proteomes" id="UP001190926"/>
    </source>
</evidence>
<proteinExistence type="inferred from homology"/>
<dbReference type="Proteomes" id="UP001190926">
    <property type="component" value="Unassembled WGS sequence"/>
</dbReference>
<evidence type="ECO:0000256" key="1">
    <source>
        <dbReference type="ARBA" id="ARBA00008668"/>
    </source>
</evidence>
<gene>
    <name evidence="3" type="ORF">C2S53_014316</name>
</gene>
<sequence>MNEFIVYYSSECGERFRDALFILGPFGGSDYYEALFQGKTIQEIRSKLVPKVVDAIMAGVRRVIGFGAKKVVVPGLYSIYRLPLFQTIFAANPDMYTLSEDLAYQHNSELRSAIDKLKEEERRNAAVAFEDYAGAYSSLDNYTLGRMHTSTCCGSGGGLYNFDLNRMCGESGVSVCGNPDQHISWDGLHLTQEAYRILSKFMLYHFFVDLHCPQPHSMSTAAVDDLL</sequence>
<dbReference type="EMBL" id="SDAM02000166">
    <property type="protein sequence ID" value="KAH6826462.1"/>
    <property type="molecule type" value="Genomic_DNA"/>
</dbReference>
<dbReference type="PANTHER" id="PTHR22835:SF517">
    <property type="entry name" value="GDSL-LIKE LIPASE_ACYLHYDROLASE FAMILY PROTEIN, EXPRESSED"/>
    <property type="match status" value="1"/>
</dbReference>
<dbReference type="AlphaFoldDB" id="A0AAD4J3J5"/>
<protein>
    <submittedName>
        <fullName evidence="3">Uncharacterized protein</fullName>
    </submittedName>
</protein>
<dbReference type="InterPro" id="IPR036514">
    <property type="entry name" value="SGNH_hydro_sf"/>
</dbReference>
<dbReference type="Gene3D" id="3.40.50.1110">
    <property type="entry name" value="SGNH hydrolase"/>
    <property type="match status" value="1"/>
</dbReference>
<dbReference type="GO" id="GO:0016788">
    <property type="term" value="F:hydrolase activity, acting on ester bonds"/>
    <property type="evidence" value="ECO:0007669"/>
    <property type="project" value="InterPro"/>
</dbReference>
<reference evidence="3 4" key="1">
    <citation type="journal article" date="2021" name="Nat. Commun.">
        <title>Incipient diploidization of the medicinal plant Perilla within 10,000 years.</title>
        <authorList>
            <person name="Zhang Y."/>
            <person name="Shen Q."/>
            <person name="Leng L."/>
            <person name="Zhang D."/>
            <person name="Chen S."/>
            <person name="Shi Y."/>
            <person name="Ning Z."/>
            <person name="Chen S."/>
        </authorList>
    </citation>
    <scope>NUCLEOTIDE SEQUENCE [LARGE SCALE GENOMIC DNA]</scope>
    <source>
        <strain evidence="4">cv. PC099</strain>
    </source>
</reference>
<evidence type="ECO:0000256" key="2">
    <source>
        <dbReference type="ARBA" id="ARBA00023180"/>
    </source>
</evidence>
<name>A0AAD4J3J5_PERFH</name>
<keyword evidence="2" id="KW-0325">Glycoprotein</keyword>
<comment type="similarity">
    <text evidence="1">Belongs to the 'GDSL' lipolytic enzyme family.</text>
</comment>
<evidence type="ECO:0000313" key="3">
    <source>
        <dbReference type="EMBL" id="KAH6826462.1"/>
    </source>
</evidence>
<accession>A0AAD4J3J5</accession>
<keyword evidence="4" id="KW-1185">Reference proteome</keyword>
<dbReference type="PANTHER" id="PTHR22835">
    <property type="entry name" value="ZINC FINGER FYVE DOMAIN CONTAINING PROTEIN"/>
    <property type="match status" value="1"/>
</dbReference>
<organism evidence="3 4">
    <name type="scientific">Perilla frutescens var. hirtella</name>
    <name type="common">Perilla citriodora</name>
    <name type="synonym">Perilla setoyensis</name>
    <dbReference type="NCBI Taxonomy" id="608512"/>
    <lineage>
        <taxon>Eukaryota</taxon>
        <taxon>Viridiplantae</taxon>
        <taxon>Streptophyta</taxon>
        <taxon>Embryophyta</taxon>
        <taxon>Tracheophyta</taxon>
        <taxon>Spermatophyta</taxon>
        <taxon>Magnoliopsida</taxon>
        <taxon>eudicotyledons</taxon>
        <taxon>Gunneridae</taxon>
        <taxon>Pentapetalae</taxon>
        <taxon>asterids</taxon>
        <taxon>lamiids</taxon>
        <taxon>Lamiales</taxon>
        <taxon>Lamiaceae</taxon>
        <taxon>Nepetoideae</taxon>
        <taxon>Elsholtzieae</taxon>
        <taxon>Perilla</taxon>
    </lineage>
</organism>
<comment type="caution">
    <text evidence="3">The sequence shown here is derived from an EMBL/GenBank/DDBJ whole genome shotgun (WGS) entry which is preliminary data.</text>
</comment>